<gene>
    <name evidence="1" type="ORF">E2B99_13580</name>
</gene>
<dbReference type="AlphaFoldDB" id="A0A4Y7X8L8"/>
<proteinExistence type="predicted"/>
<keyword evidence="2" id="KW-1185">Reference proteome</keyword>
<accession>A0A4Y7X8L8</accession>
<organism evidence="1 2">
    <name type="scientific">Alkanindiges illinoisensis</name>
    <dbReference type="NCBI Taxonomy" id="197183"/>
    <lineage>
        <taxon>Bacteria</taxon>
        <taxon>Pseudomonadati</taxon>
        <taxon>Pseudomonadota</taxon>
        <taxon>Gammaproteobacteria</taxon>
        <taxon>Moraxellales</taxon>
        <taxon>Moraxellaceae</taxon>
        <taxon>Alkanindiges</taxon>
    </lineage>
</organism>
<name>A0A4Y7X8L8_9GAMM</name>
<dbReference type="Proteomes" id="UP000297834">
    <property type="component" value="Unassembled WGS sequence"/>
</dbReference>
<sequence length="105" mass="11738">MMEKIKAYLSFSQMTIGSLAKVLEGNGIDISDIKVQFQSPDKDEPEPQTISLQQMVDVTERLSDEAATEVDALESSNEGAHLADKFFVNGEEVSEAEFLQWEDEH</sequence>
<protein>
    <submittedName>
        <fullName evidence="1">Uncharacterized protein</fullName>
    </submittedName>
</protein>
<reference evidence="1 2" key="1">
    <citation type="submission" date="2019-03" db="EMBL/GenBank/DDBJ databases">
        <title>Alkanindiges illinoisensis: a potential pathogenic isolated from ascites of a gastric cancer patient with abdominal metastasis.</title>
        <authorList>
            <person name="Hu X."/>
            <person name="Yang B."/>
            <person name="Yan X."/>
            <person name="Lin L."/>
            <person name="Zhao H."/>
            <person name="Zhou F."/>
            <person name="Su B."/>
            <person name="Chen J."/>
            <person name="Rui Y."/>
            <person name="Wang Q."/>
            <person name="Zheng L."/>
        </authorList>
    </citation>
    <scope>NUCLEOTIDE SEQUENCE [LARGE SCALE GENOMIC DNA]</scope>
    <source>
        <strain evidence="1 2">NFYY 23406</strain>
    </source>
</reference>
<dbReference type="EMBL" id="SNTY01000085">
    <property type="protein sequence ID" value="TEU23344.1"/>
    <property type="molecule type" value="Genomic_DNA"/>
</dbReference>
<evidence type="ECO:0000313" key="2">
    <source>
        <dbReference type="Proteomes" id="UP000297834"/>
    </source>
</evidence>
<evidence type="ECO:0000313" key="1">
    <source>
        <dbReference type="EMBL" id="TEU23344.1"/>
    </source>
</evidence>
<comment type="caution">
    <text evidence="1">The sequence shown here is derived from an EMBL/GenBank/DDBJ whole genome shotgun (WGS) entry which is preliminary data.</text>
</comment>
<dbReference type="RefSeq" id="WP_134245752.1">
    <property type="nucleotide sequence ID" value="NZ_SNTY01000085.1"/>
</dbReference>